<dbReference type="Proteomes" id="UP000619078">
    <property type="component" value="Unassembled WGS sequence"/>
</dbReference>
<organism evidence="2 3">
    <name type="scientific">Mucilaginibacter glaciei</name>
    <dbReference type="NCBI Taxonomy" id="2772109"/>
    <lineage>
        <taxon>Bacteria</taxon>
        <taxon>Pseudomonadati</taxon>
        <taxon>Bacteroidota</taxon>
        <taxon>Sphingobacteriia</taxon>
        <taxon>Sphingobacteriales</taxon>
        <taxon>Sphingobacteriaceae</taxon>
        <taxon>Mucilaginibacter</taxon>
    </lineage>
</organism>
<comment type="caution">
    <text evidence="2">The sequence shown here is derived from an EMBL/GenBank/DDBJ whole genome shotgun (WGS) entry which is preliminary data.</text>
</comment>
<keyword evidence="2" id="KW-0378">Hydrolase</keyword>
<dbReference type="AlphaFoldDB" id="A0A926NTN0"/>
<dbReference type="RefSeq" id="WP_191163503.1">
    <property type="nucleotide sequence ID" value="NZ_JACWMX010000004.1"/>
</dbReference>
<accession>A0A926NTN0</accession>
<dbReference type="SUPFAM" id="SSF53474">
    <property type="entry name" value="alpha/beta-Hydrolases"/>
    <property type="match status" value="1"/>
</dbReference>
<sequence>MKTLKQIVSQVKHIAGGPVSTQVTDLLWKLICYSPKMPLRLRQEQFLNKAEQFKVTVCDKYFTNTNLTINAFKWGSGPNKILITHGWGSKAADFTEMITALLENTGNQVIAFDAPGCGSSEGDLSSILLIAEAAEAVIQKIGTPDVVIGHSAGAMANVVTLAKLSALPRLLISITPMILLHENFLRTMETAGVSPENQQGFLKSFSEKYGRWPASFNLTDLYQFSAGLNHWLAYDPHDMTLPDEYLQKFLAVHPEIRTRNYEDAGHAAIIKNSALINDVVAEISTILAENS</sequence>
<evidence type="ECO:0000313" key="2">
    <source>
        <dbReference type="EMBL" id="MBD1393765.1"/>
    </source>
</evidence>
<keyword evidence="3" id="KW-1185">Reference proteome</keyword>
<proteinExistence type="predicted"/>
<gene>
    <name evidence="2" type="ORF">IDJ76_11715</name>
</gene>
<dbReference type="InterPro" id="IPR029058">
    <property type="entry name" value="AB_hydrolase_fold"/>
</dbReference>
<reference evidence="2" key="1">
    <citation type="submission" date="2020-09" db="EMBL/GenBank/DDBJ databases">
        <title>Novel species of Mucilaginibacter isolated from a glacier on the Tibetan Plateau.</title>
        <authorList>
            <person name="Liu Q."/>
            <person name="Xin Y.-H."/>
        </authorList>
    </citation>
    <scope>NUCLEOTIDE SEQUENCE</scope>
    <source>
        <strain evidence="2">ZB1P21</strain>
    </source>
</reference>
<dbReference type="Pfam" id="PF12697">
    <property type="entry name" value="Abhydrolase_6"/>
    <property type="match status" value="1"/>
</dbReference>
<protein>
    <submittedName>
        <fullName evidence="2">Alpha/beta hydrolase</fullName>
    </submittedName>
</protein>
<name>A0A926NTN0_9SPHI</name>
<dbReference type="InterPro" id="IPR000073">
    <property type="entry name" value="AB_hydrolase_1"/>
</dbReference>
<dbReference type="EMBL" id="JACWMX010000004">
    <property type="protein sequence ID" value="MBD1393765.1"/>
    <property type="molecule type" value="Genomic_DNA"/>
</dbReference>
<evidence type="ECO:0000259" key="1">
    <source>
        <dbReference type="Pfam" id="PF12697"/>
    </source>
</evidence>
<dbReference type="Gene3D" id="3.40.50.1820">
    <property type="entry name" value="alpha/beta hydrolase"/>
    <property type="match status" value="1"/>
</dbReference>
<dbReference type="GO" id="GO:0016787">
    <property type="term" value="F:hydrolase activity"/>
    <property type="evidence" value="ECO:0007669"/>
    <property type="project" value="UniProtKB-KW"/>
</dbReference>
<evidence type="ECO:0000313" key="3">
    <source>
        <dbReference type="Proteomes" id="UP000619078"/>
    </source>
</evidence>
<feature type="domain" description="AB hydrolase-1" evidence="1">
    <location>
        <begin position="81"/>
        <end position="264"/>
    </location>
</feature>